<reference evidence="3" key="1">
    <citation type="submission" date="2022-07" db="EMBL/GenBank/DDBJ databases">
        <title>Fungi with potential for degradation of polypropylene.</title>
        <authorList>
            <person name="Gostincar C."/>
        </authorList>
    </citation>
    <scope>NUCLEOTIDE SEQUENCE</scope>
    <source>
        <strain evidence="3">EXF-13287</strain>
    </source>
</reference>
<feature type="region of interest" description="Disordered" evidence="1">
    <location>
        <begin position="81"/>
        <end position="109"/>
    </location>
</feature>
<proteinExistence type="predicted"/>
<gene>
    <name evidence="3" type="ORF">NKR19_g8137</name>
</gene>
<keyword evidence="4" id="KW-1185">Reference proteome</keyword>
<comment type="caution">
    <text evidence="3">The sequence shown here is derived from an EMBL/GenBank/DDBJ whole genome shotgun (WGS) entry which is preliminary data.</text>
</comment>
<name>A0AA38VF57_9PEZI</name>
<accession>A0AA38VF57</accession>
<dbReference type="PANTHER" id="PTHR34826:SF2">
    <property type="entry name" value="UPF0590 PROTEIN C409.17C"/>
    <property type="match status" value="1"/>
</dbReference>
<feature type="compositionally biased region" description="Acidic residues" evidence="1">
    <location>
        <begin position="348"/>
        <end position="358"/>
    </location>
</feature>
<evidence type="ECO:0000256" key="1">
    <source>
        <dbReference type="SAM" id="MobiDB-lite"/>
    </source>
</evidence>
<feature type="domain" description="Domain of unknown function at the cortex 1" evidence="2">
    <location>
        <begin position="7"/>
        <end position="284"/>
    </location>
</feature>
<evidence type="ECO:0000259" key="2">
    <source>
        <dbReference type="Pfam" id="PF08588"/>
    </source>
</evidence>
<sequence>MTDKYLMRVTVGTSYDLKEHVEVPINSPETIKLGNEHMDFELNVRIQNYKGLPRNSPNTSSYFSSPPHDYNQDQYSIAFRFTPKKPTGSAKKTEEDDSEDEGISGADLQFGNDFDHPIRDRLPPGFNTALNIVRWWIDPGLDGDAYADTPYLYGPALSSFNTVHVGAGEFDEERGGLWFEEGGDATGLKQRLEIGAPTDAKARMKWALKKESKDQWVWKYGQTHGVDFFNPYLDFSEFALRLPGFTLPIMKYWDGQGLRRSHTLRYVLRNKSTGQVYLVILFTLYLKEDVNEDGSVKPHAFEAAKKASGHLANGGAGSAKDSDEDSFDEEKALEEARRKLSGVGVGEDGVDTSADDVD</sequence>
<dbReference type="EMBL" id="JANBVN010000156">
    <property type="protein sequence ID" value="KAJ9137641.1"/>
    <property type="molecule type" value="Genomic_DNA"/>
</dbReference>
<dbReference type="PANTHER" id="PTHR34826">
    <property type="entry name" value="UPF0590 PROTEIN C409.17C"/>
    <property type="match status" value="1"/>
</dbReference>
<dbReference type="Proteomes" id="UP001174691">
    <property type="component" value="Unassembled WGS sequence"/>
</dbReference>
<evidence type="ECO:0000313" key="4">
    <source>
        <dbReference type="Proteomes" id="UP001174691"/>
    </source>
</evidence>
<evidence type="ECO:0000313" key="3">
    <source>
        <dbReference type="EMBL" id="KAJ9137641.1"/>
    </source>
</evidence>
<feature type="compositionally biased region" description="Basic and acidic residues" evidence="1">
    <location>
        <begin position="329"/>
        <end position="338"/>
    </location>
</feature>
<dbReference type="InterPro" id="IPR013897">
    <property type="entry name" value="Duc1"/>
</dbReference>
<organism evidence="3 4">
    <name type="scientific">Coniochaeta hoffmannii</name>
    <dbReference type="NCBI Taxonomy" id="91930"/>
    <lineage>
        <taxon>Eukaryota</taxon>
        <taxon>Fungi</taxon>
        <taxon>Dikarya</taxon>
        <taxon>Ascomycota</taxon>
        <taxon>Pezizomycotina</taxon>
        <taxon>Sordariomycetes</taxon>
        <taxon>Sordariomycetidae</taxon>
        <taxon>Coniochaetales</taxon>
        <taxon>Coniochaetaceae</taxon>
        <taxon>Coniochaeta</taxon>
    </lineage>
</organism>
<protein>
    <submittedName>
        <fullName evidence="3">DUF1769-domain-containing protein</fullName>
    </submittedName>
</protein>
<dbReference type="Pfam" id="PF08588">
    <property type="entry name" value="Duc1"/>
    <property type="match status" value="1"/>
</dbReference>
<feature type="region of interest" description="Disordered" evidence="1">
    <location>
        <begin position="308"/>
        <end position="358"/>
    </location>
</feature>
<dbReference type="AlphaFoldDB" id="A0AA38VF57"/>